<keyword evidence="4 10" id="KW-0378">Hydrolase</keyword>
<keyword evidence="6 10" id="KW-0269">Exonuclease</keyword>
<dbReference type="SUPFAM" id="SSF52540">
    <property type="entry name" value="P-loop containing nucleoside triphosphate hydrolases"/>
    <property type="match status" value="2"/>
</dbReference>
<evidence type="ECO:0000256" key="10">
    <source>
        <dbReference type="HAMAP-Rule" id="MF_01486"/>
    </source>
</evidence>
<feature type="region of interest" description="Disordered" evidence="11">
    <location>
        <begin position="173"/>
        <end position="192"/>
    </location>
</feature>
<name>A0A2A2AIX0_9BURK</name>
<evidence type="ECO:0000256" key="11">
    <source>
        <dbReference type="SAM" id="MobiDB-lite"/>
    </source>
</evidence>
<keyword evidence="7 10" id="KW-0067">ATP-binding</keyword>
<dbReference type="PANTHER" id="PTHR30591:SF1">
    <property type="entry name" value="RECBCD ENZYME SUBUNIT RECC"/>
    <property type="match status" value="1"/>
</dbReference>
<evidence type="ECO:0000259" key="12">
    <source>
        <dbReference type="Pfam" id="PF17946"/>
    </source>
</evidence>
<feature type="compositionally biased region" description="Low complexity" evidence="11">
    <location>
        <begin position="1251"/>
        <end position="1269"/>
    </location>
</feature>
<accession>A0A2A2AIX0</accession>
<dbReference type="Pfam" id="PF04257">
    <property type="entry name" value="Exonuc_V_gamma"/>
    <property type="match status" value="1"/>
</dbReference>
<dbReference type="Gene3D" id="1.10.10.160">
    <property type="match status" value="1"/>
</dbReference>
<keyword evidence="1 10" id="KW-0540">Nuclease</keyword>
<sequence>MYSRPSFAPIAPTALFLPRLPVLQSSDSTAPIAPGIVSLHSNRTEALAQALAAWMRQHPLQALEQEVVLVQSQGMGEWLKMALARELGISAAVQMELPSRFAWRMYRRILGPQQVPQHTPLDKADMLWRLMRILPALLGQACAPHAEPPAEPLAEPADEPIWQPLRQSLQAAQRALAGQAQEGDDGGLAAPPAPELAQHALYQLALRIADLFDQYQVYRPDWLQDWAQGREQLAPFLGGQAQQPLPPAQRWQAALWHALLHSLDAAQQQVIRPRLHQRALAQLAQGSPAQPLPRRIMLFGASHLHVPVLELLTALGRHAQVLLAVPNPCQMYWSDAVPGRELFARLLRQRADQRRPEQQLAAIELSAMHAHANPLLTTWGRQVRDFVRLLEHYEQQALAQQQGQGLPRIDLYDTEADTEAGAEVGAEVGTEAAPSMLRQVQEHIRDLLPLSEPLRTAALAPQDRSICFQIAHSPVRELEALHTHLLELMLPGGAAPGDVPDAAGQGQPPVAPREIVVMVPDIAQYAPLIRAVFGQYGPQDARHIPFAIADLGAQAVSPLVQAVEWLSQLPQQRASLSQLSDLLAVPAVAQRLGLDDEGVATLQAWMQGSGIRWGLDGAHRQQLGLAHMGVQNSAWFGLQRMLLGYASQQGWGGLAPYEEIGGLAAGHVGALAHLVQRLQHWQHELGHSATPLQWGQRWRALLADFFQPASEADQAALQLLEQALQQWLDACLQAGCEQPLALPVARHAWLARLQGPEPQQRFHAGGVTFCTLLPMRAIPFRIVCLLGMDEGVYPRRATPNAMDLMRLPGQQRPGDRSRTQDDRQLMLEALLSARQQLLISWVGKSVRDNTPRPPSVLVAQLRDYLSARWSAQAVAERTTEHPLQPFNPRYFLQPPPSQAQDQPQPQSQAQADQPLPSWAWEWHPQPAAQPQAEDLGLRLLQAQGGPPAAPTTAPITAPVATPAVTARPWSVAELAAIWRHPVPQWFAIRLQTRFAPLDERADDCEPLAIDGLQRWHIFEHLLQRLRPLIEQAPPPQPEALQQALLHELERIQRQGDMPLGAWAEQLQQQWLAQWQWLLQAWQASVRDWPQAQTPAPRLRWPPEPAGPAQPQQQPWIEDWAPPWRRNAAGDALVLHVQPGQLQTSSGDLLLHLLLRPWLQSCLLAACAPDAPGASAPGDSTDAKAGGRGPAMRVLALDGVLDIAPIPAGQAQAWLNDVLAMAAQALAGPQPLPLDFDTALAWWNALHKAQSQSAPEPEAQRAARSAARQAYDGGHQRTGSAQRQPALARVWPDFAALQASGAFESWARQWLQPLHDWLEQYVQVHWAQEEQGAESSA</sequence>
<evidence type="ECO:0000313" key="14">
    <source>
        <dbReference type="Proteomes" id="UP000218054"/>
    </source>
</evidence>
<comment type="miscellaneous">
    <text evidence="10">In the RecBCD complex, RecB has a slow 3'-5' helicase, an exonuclease activity and loads RecA onto ssDNA, RecD has a fast 5'-3' helicase activity, while RecC stimulates the ATPase and processivity of the RecB helicase and contributes to recognition of the Chi site.</text>
</comment>
<dbReference type="Gene3D" id="1.10.10.990">
    <property type="match status" value="1"/>
</dbReference>
<reference evidence="13 14" key="1">
    <citation type="submission" date="2017-08" db="EMBL/GenBank/DDBJ databases">
        <title>WGS of Clinical strains of the CDC Group NO-1 linked to zoonotic infections in humans.</title>
        <authorList>
            <person name="Bernier A.-M."/>
            <person name="Bernard K."/>
        </authorList>
    </citation>
    <scope>NUCLEOTIDE SEQUENCE [LARGE SCALE GENOMIC DNA]</scope>
    <source>
        <strain evidence="13 14">NML00-0135</strain>
    </source>
</reference>
<feature type="compositionally biased region" description="Low complexity" evidence="11">
    <location>
        <begin position="898"/>
        <end position="914"/>
    </location>
</feature>
<dbReference type="GO" id="GO:0005524">
    <property type="term" value="F:ATP binding"/>
    <property type="evidence" value="ECO:0007669"/>
    <property type="project" value="UniProtKB-UniRule"/>
</dbReference>
<dbReference type="Pfam" id="PF17946">
    <property type="entry name" value="RecC_C"/>
    <property type="match status" value="1"/>
</dbReference>
<dbReference type="SUPFAM" id="SSF52980">
    <property type="entry name" value="Restriction endonuclease-like"/>
    <property type="match status" value="1"/>
</dbReference>
<keyword evidence="14" id="KW-1185">Reference proteome</keyword>
<evidence type="ECO:0000256" key="1">
    <source>
        <dbReference type="ARBA" id="ARBA00022722"/>
    </source>
</evidence>
<feature type="domain" description="RecC C-terminal" evidence="12">
    <location>
        <begin position="968"/>
        <end position="1245"/>
    </location>
</feature>
<evidence type="ECO:0000256" key="6">
    <source>
        <dbReference type="ARBA" id="ARBA00022839"/>
    </source>
</evidence>
<keyword evidence="5 10" id="KW-0347">Helicase</keyword>
<dbReference type="InterPro" id="IPR027417">
    <property type="entry name" value="P-loop_NTPase"/>
</dbReference>
<dbReference type="EMBL" id="NSJB01000002">
    <property type="protein sequence ID" value="PAT37727.1"/>
    <property type="molecule type" value="Genomic_DNA"/>
</dbReference>
<comment type="subunit">
    <text evidence="10">Heterotrimer of RecB, RecC and RecD. All subunits contribute to DNA-binding.</text>
</comment>
<dbReference type="Gene3D" id="3.40.50.300">
    <property type="entry name" value="P-loop containing nucleotide triphosphate hydrolases"/>
    <property type="match status" value="2"/>
</dbReference>
<dbReference type="InterPro" id="IPR011335">
    <property type="entry name" value="Restrct_endonuc-II-like"/>
</dbReference>
<dbReference type="GO" id="GO:0003678">
    <property type="term" value="F:DNA helicase activity"/>
    <property type="evidence" value="ECO:0007669"/>
    <property type="project" value="UniProtKB-UniRule"/>
</dbReference>
<keyword evidence="3 10" id="KW-0227">DNA damage</keyword>
<evidence type="ECO:0000256" key="4">
    <source>
        <dbReference type="ARBA" id="ARBA00022801"/>
    </source>
</evidence>
<dbReference type="GO" id="GO:0003677">
    <property type="term" value="F:DNA binding"/>
    <property type="evidence" value="ECO:0007669"/>
    <property type="project" value="UniProtKB-UniRule"/>
</dbReference>
<evidence type="ECO:0000256" key="3">
    <source>
        <dbReference type="ARBA" id="ARBA00022763"/>
    </source>
</evidence>
<keyword evidence="8 10" id="KW-0238">DNA-binding</keyword>
<dbReference type="GO" id="GO:0008854">
    <property type="term" value="F:exodeoxyribonuclease V activity"/>
    <property type="evidence" value="ECO:0007669"/>
    <property type="project" value="InterPro"/>
</dbReference>
<evidence type="ECO:0000256" key="7">
    <source>
        <dbReference type="ARBA" id="ARBA00022840"/>
    </source>
</evidence>
<evidence type="ECO:0000256" key="8">
    <source>
        <dbReference type="ARBA" id="ARBA00023125"/>
    </source>
</evidence>
<feature type="region of interest" description="Disordered" evidence="11">
    <location>
        <begin position="876"/>
        <end position="914"/>
    </location>
</feature>
<comment type="similarity">
    <text evidence="10">Belongs to the RecC family.</text>
</comment>
<protein>
    <recommendedName>
        <fullName evidence="10">RecBCD enzyme subunit RecC</fullName>
    </recommendedName>
    <alternativeName>
        <fullName evidence="10">Exonuclease V subunit RecC</fullName>
        <shortName evidence="10">ExoV subunit RecC</shortName>
    </alternativeName>
    <alternativeName>
        <fullName evidence="10">Helicase/nuclease RecBCD subunit RecC</fullName>
    </alternativeName>
</protein>
<keyword evidence="2 10" id="KW-0547">Nucleotide-binding</keyword>
<comment type="caution">
    <text evidence="13">The sequence shown here is derived from an EMBL/GenBank/DDBJ whole genome shotgun (WGS) entry which is preliminary data.</text>
</comment>
<dbReference type="InterPro" id="IPR041500">
    <property type="entry name" value="RecC_C"/>
</dbReference>
<dbReference type="Gene3D" id="3.40.50.10930">
    <property type="match status" value="1"/>
</dbReference>
<dbReference type="PANTHER" id="PTHR30591">
    <property type="entry name" value="RECBCD ENZYME SUBUNIT RECC"/>
    <property type="match status" value="1"/>
</dbReference>
<dbReference type="GO" id="GO:0009338">
    <property type="term" value="C:exodeoxyribonuclease V complex"/>
    <property type="evidence" value="ECO:0007669"/>
    <property type="project" value="InterPro"/>
</dbReference>
<evidence type="ECO:0000256" key="2">
    <source>
        <dbReference type="ARBA" id="ARBA00022741"/>
    </source>
</evidence>
<proteinExistence type="inferred from homology"/>
<evidence type="ECO:0000256" key="9">
    <source>
        <dbReference type="ARBA" id="ARBA00023204"/>
    </source>
</evidence>
<dbReference type="GO" id="GO:0000724">
    <property type="term" value="P:double-strand break repair via homologous recombination"/>
    <property type="evidence" value="ECO:0007669"/>
    <property type="project" value="UniProtKB-UniRule"/>
</dbReference>
<feature type="region of interest" description="Disordered" evidence="11">
    <location>
        <begin position="1249"/>
        <end position="1283"/>
    </location>
</feature>
<evidence type="ECO:0000256" key="5">
    <source>
        <dbReference type="ARBA" id="ARBA00022806"/>
    </source>
</evidence>
<evidence type="ECO:0000313" key="13">
    <source>
        <dbReference type="EMBL" id="PAT37727.1"/>
    </source>
</evidence>
<keyword evidence="9 10" id="KW-0234">DNA repair</keyword>
<dbReference type="InterPro" id="IPR013986">
    <property type="entry name" value="DExx_box_DNA_helicase_dom_sf"/>
</dbReference>
<dbReference type="InterPro" id="IPR006697">
    <property type="entry name" value="RecC"/>
</dbReference>
<organism evidence="13 14">
    <name type="scientific">Vandammella animalimorsus</name>
    <dbReference type="NCBI Taxonomy" id="2029117"/>
    <lineage>
        <taxon>Bacteria</taxon>
        <taxon>Pseudomonadati</taxon>
        <taxon>Pseudomonadota</taxon>
        <taxon>Betaproteobacteria</taxon>
        <taxon>Burkholderiales</taxon>
        <taxon>Comamonadaceae</taxon>
        <taxon>Vandammella</taxon>
    </lineage>
</organism>
<gene>
    <name evidence="10 13" type="primary">recC</name>
    <name evidence="13" type="ORF">CK625_05520</name>
</gene>
<comment type="function">
    <text evidence="10">A helicase/nuclease that prepares dsDNA breaks (DSB) for recombinational DNA repair. Binds to DSBs and unwinds DNA via a highly rapid and processive ATP-dependent bidirectional helicase activity. Unwinds dsDNA until it encounters a Chi (crossover hotspot instigator) sequence from the 3' direction. Cuts ssDNA a few nucleotides 3' to the Chi site. The properties and activities of the enzyme are changed at Chi. The Chi-altered holoenzyme produces a long 3'-ssDNA overhang and facilitates RecA-binding to the ssDNA for homologous DNA recombination and repair. Holoenzyme degrades any linearized DNA that is unable to undergo homologous recombination. In the holoenzyme this subunit recognizes the wild-type Chi sequence, and when added to isolated RecB increases its ATP-dependent helicase processivity.</text>
</comment>
<dbReference type="Proteomes" id="UP000218054">
    <property type="component" value="Unassembled WGS sequence"/>
</dbReference>
<dbReference type="HAMAP" id="MF_01486">
    <property type="entry name" value="RecC"/>
    <property type="match status" value="1"/>
</dbReference>
<dbReference type="NCBIfam" id="TIGR01450">
    <property type="entry name" value="recC"/>
    <property type="match status" value="1"/>
</dbReference>